<dbReference type="SUPFAM" id="SSF51735">
    <property type="entry name" value="NAD(P)-binding Rossmann-fold domains"/>
    <property type="match status" value="1"/>
</dbReference>
<reference evidence="5 6" key="1">
    <citation type="submission" date="2019-09" db="EMBL/GenBank/DDBJ databases">
        <title>Genome sequencing of Ng87 strain.</title>
        <authorList>
            <person name="Karasev E.S."/>
            <person name="Andronov E."/>
        </authorList>
    </citation>
    <scope>NUCLEOTIDE SEQUENCE [LARGE SCALE GENOMIC DNA]</scope>
    <source>
        <strain evidence="5 6">Ng87</strain>
    </source>
</reference>
<proteinExistence type="predicted"/>
<dbReference type="Gene3D" id="3.40.50.720">
    <property type="entry name" value="NAD(P)-binding Rossmann-like Domain"/>
    <property type="match status" value="1"/>
</dbReference>
<protein>
    <submittedName>
        <fullName evidence="5">Gfo/Idh/MocA family oxidoreductase</fullName>
    </submittedName>
</protein>
<dbReference type="SUPFAM" id="SSF55347">
    <property type="entry name" value="Glyceraldehyde-3-phosphate dehydrogenase-like, C-terminal domain"/>
    <property type="match status" value="1"/>
</dbReference>
<evidence type="ECO:0000259" key="3">
    <source>
        <dbReference type="Pfam" id="PF01408"/>
    </source>
</evidence>
<feature type="domain" description="Gfo/Idh/MocA-like oxidoreductase N-terminal" evidence="3">
    <location>
        <begin position="35"/>
        <end position="160"/>
    </location>
</feature>
<dbReference type="Pfam" id="PF22725">
    <property type="entry name" value="GFO_IDH_MocA_C3"/>
    <property type="match status" value="1"/>
</dbReference>
<dbReference type="Proteomes" id="UP000386575">
    <property type="component" value="Unassembled WGS sequence"/>
</dbReference>
<organism evidence="5 6">
    <name type="scientific">Neorhizobium galegae</name>
    <name type="common">Rhizobium galegae</name>
    <dbReference type="NCBI Taxonomy" id="399"/>
    <lineage>
        <taxon>Bacteria</taxon>
        <taxon>Pseudomonadati</taxon>
        <taxon>Pseudomonadota</taxon>
        <taxon>Alphaproteobacteria</taxon>
        <taxon>Hyphomicrobiales</taxon>
        <taxon>Rhizobiaceae</taxon>
        <taxon>Rhizobium/Agrobacterium group</taxon>
        <taxon>Neorhizobium</taxon>
    </lineage>
</organism>
<comment type="caution">
    <text evidence="5">The sequence shown here is derived from an EMBL/GenBank/DDBJ whole genome shotgun (WGS) entry which is preliminary data.</text>
</comment>
<feature type="region of interest" description="Disordered" evidence="2">
    <location>
        <begin position="1"/>
        <end position="25"/>
    </location>
</feature>
<dbReference type="InterPro" id="IPR055170">
    <property type="entry name" value="GFO_IDH_MocA-like_dom"/>
</dbReference>
<accession>A0A6A1U031</accession>
<evidence type="ECO:0000256" key="2">
    <source>
        <dbReference type="SAM" id="MobiDB-lite"/>
    </source>
</evidence>
<dbReference type="PANTHER" id="PTHR43818">
    <property type="entry name" value="BCDNA.GH03377"/>
    <property type="match status" value="1"/>
</dbReference>
<evidence type="ECO:0000313" key="6">
    <source>
        <dbReference type="Proteomes" id="UP000386575"/>
    </source>
</evidence>
<feature type="compositionally biased region" description="Basic residues" evidence="2">
    <location>
        <begin position="1"/>
        <end position="15"/>
    </location>
</feature>
<name>A0A6A1U031_NEOGA</name>
<feature type="domain" description="GFO/IDH/MocA-like oxidoreductase" evidence="4">
    <location>
        <begin position="168"/>
        <end position="301"/>
    </location>
</feature>
<dbReference type="PANTHER" id="PTHR43818:SF11">
    <property type="entry name" value="BCDNA.GH03377"/>
    <property type="match status" value="1"/>
</dbReference>
<dbReference type="EMBL" id="VZUL01000002">
    <property type="protein sequence ID" value="KAB1089500.1"/>
    <property type="molecule type" value="Genomic_DNA"/>
</dbReference>
<evidence type="ECO:0000313" key="5">
    <source>
        <dbReference type="EMBL" id="KAB1089500.1"/>
    </source>
</evidence>
<dbReference type="Gene3D" id="3.30.360.10">
    <property type="entry name" value="Dihydrodipicolinate Reductase, domain 2"/>
    <property type="match status" value="1"/>
</dbReference>
<keyword evidence="1" id="KW-0560">Oxidoreductase</keyword>
<gene>
    <name evidence="5" type="ORF">F4V91_15975</name>
</gene>
<sequence>MRLRWRKRRHGHSRRGNPSASPKYSRRGFDVNTLGIGLIGTGYMGKCHALAWNSVAATFGTDIRPRLVHLGEVNETLAKQRATEFGFEKSSGDWRAVIDDPDVQIVSITSPNQFHKDMVIAALDAGKHVWCEKPMSTGLQDAEAMLMAAERTDRLCVLGYNYIQSPAFRQIETLVKNGRIGRVTNIRVEMDEDFMAAPDMLHSLKHRAESGHGALDDFAVHPLSLLQRLCGLPVEVMADAARPYETLKDAHGVDKKVETFDIASALMRFPDGLTGTLIVNRSAWGRKGRIALQILGTEGSILFDQERANEFQLYLRSDELEIQGFRTVLIAPIHTPYNHFVPAPGHGLGFNELKVIEANEILKALSGKPARLVDFSDGIQIERVVHAMAQSHASGKWTSTLG</sequence>
<dbReference type="GO" id="GO:0000166">
    <property type="term" value="F:nucleotide binding"/>
    <property type="evidence" value="ECO:0007669"/>
    <property type="project" value="InterPro"/>
</dbReference>
<dbReference type="AlphaFoldDB" id="A0A6A1U031"/>
<dbReference type="InterPro" id="IPR036291">
    <property type="entry name" value="NAD(P)-bd_dom_sf"/>
</dbReference>
<dbReference type="Pfam" id="PF01408">
    <property type="entry name" value="GFO_IDH_MocA"/>
    <property type="match status" value="1"/>
</dbReference>
<dbReference type="InterPro" id="IPR000683">
    <property type="entry name" value="Gfo/Idh/MocA-like_OxRdtase_N"/>
</dbReference>
<evidence type="ECO:0000259" key="4">
    <source>
        <dbReference type="Pfam" id="PF22725"/>
    </source>
</evidence>
<dbReference type="GO" id="GO:0016491">
    <property type="term" value="F:oxidoreductase activity"/>
    <property type="evidence" value="ECO:0007669"/>
    <property type="project" value="UniProtKB-KW"/>
</dbReference>
<evidence type="ECO:0000256" key="1">
    <source>
        <dbReference type="ARBA" id="ARBA00023002"/>
    </source>
</evidence>
<dbReference type="InterPro" id="IPR050463">
    <property type="entry name" value="Gfo/Idh/MocA_oxidrdct_glycsds"/>
</dbReference>